<evidence type="ECO:0000313" key="1">
    <source>
        <dbReference type="EMBL" id="ASV84448.1"/>
    </source>
</evidence>
<dbReference type="KEGG" id="och:CES85_5242"/>
<dbReference type="Proteomes" id="UP000215256">
    <property type="component" value="Chromosome 2"/>
</dbReference>
<dbReference type="AlphaFoldDB" id="A0A248UCM3"/>
<protein>
    <submittedName>
        <fullName evidence="1">Uncharacterized protein</fullName>
    </submittedName>
</protein>
<sequence>MGMPSQRERARPADMEFVLHEPYGREQGNLPADDGFWIGVR</sequence>
<dbReference type="EMBL" id="CP022603">
    <property type="protein sequence ID" value="ASV84448.1"/>
    <property type="molecule type" value="Genomic_DNA"/>
</dbReference>
<evidence type="ECO:0000313" key="2">
    <source>
        <dbReference type="Proteomes" id="UP000215256"/>
    </source>
</evidence>
<accession>A0A248UCM3</accession>
<name>A0A248UCM3_9HYPH</name>
<proteinExistence type="predicted"/>
<reference evidence="1 2" key="1">
    <citation type="submission" date="2017-07" db="EMBL/GenBank/DDBJ databases">
        <title>Phylogenetic study on the rhizospheric bacterium Ochrobactrum sp. A44.</title>
        <authorList>
            <person name="Krzyzanowska D.M."/>
            <person name="Ossowicki A."/>
            <person name="Rajewska M."/>
            <person name="Maciag T."/>
            <person name="Kaczynski Z."/>
            <person name="Czerwicka M."/>
            <person name="Jafra S."/>
        </authorList>
    </citation>
    <scope>NUCLEOTIDE SEQUENCE [LARGE SCALE GENOMIC DNA]</scope>
    <source>
        <strain evidence="1 2">A44</strain>
    </source>
</reference>
<gene>
    <name evidence="1" type="ORF">CES85_5242</name>
</gene>
<organism evidence="1 2">
    <name type="scientific">Ochrobactrum quorumnocens</name>
    <dbReference type="NCBI Taxonomy" id="271865"/>
    <lineage>
        <taxon>Bacteria</taxon>
        <taxon>Pseudomonadati</taxon>
        <taxon>Pseudomonadota</taxon>
        <taxon>Alphaproteobacteria</taxon>
        <taxon>Hyphomicrobiales</taxon>
        <taxon>Brucellaceae</taxon>
        <taxon>Brucella/Ochrobactrum group</taxon>
        <taxon>Ochrobactrum</taxon>
    </lineage>
</organism>